<gene>
    <name evidence="2" type="ORF">WMSIL1_LOCUS13120</name>
</gene>
<feature type="compositionally biased region" description="Polar residues" evidence="1">
    <location>
        <begin position="193"/>
        <end position="206"/>
    </location>
</feature>
<name>A0A564Z764_HYMDI</name>
<evidence type="ECO:0000313" key="2">
    <source>
        <dbReference type="EMBL" id="VUZ55262.1"/>
    </source>
</evidence>
<dbReference type="AlphaFoldDB" id="A0A564Z764"/>
<evidence type="ECO:0000313" key="3">
    <source>
        <dbReference type="Proteomes" id="UP000321570"/>
    </source>
</evidence>
<feature type="compositionally biased region" description="Polar residues" evidence="1">
    <location>
        <begin position="150"/>
        <end position="165"/>
    </location>
</feature>
<protein>
    <submittedName>
        <fullName evidence="2">Uncharacterized protein</fullName>
    </submittedName>
</protein>
<accession>A0A564Z764</accession>
<reference evidence="2 3" key="1">
    <citation type="submission" date="2019-07" db="EMBL/GenBank/DDBJ databases">
        <authorList>
            <person name="Jastrzebski P J."/>
            <person name="Paukszto L."/>
            <person name="Jastrzebski P J."/>
        </authorList>
    </citation>
    <scope>NUCLEOTIDE SEQUENCE [LARGE SCALE GENOMIC DNA]</scope>
    <source>
        <strain evidence="2 3">WMS-il1</strain>
    </source>
</reference>
<feature type="compositionally biased region" description="Basic and acidic residues" evidence="1">
    <location>
        <begin position="166"/>
        <end position="177"/>
    </location>
</feature>
<dbReference type="Proteomes" id="UP000321570">
    <property type="component" value="Unassembled WGS sequence"/>
</dbReference>
<evidence type="ECO:0000256" key="1">
    <source>
        <dbReference type="SAM" id="MobiDB-lite"/>
    </source>
</evidence>
<sequence>MLFQKFNKSEHDLYLAHLLPLSPNNLTFEETVEKCEVFGDNISPFNRRFECLNLTILEGEDVRKYTVIVNRALSLAFYEEICLKLSSVLDKDVDFMLHNLVDEYEKFRSFIVDSNMVESNETRACLIKKPEIDRSPGNNPTPQPQPQTQHTYPKNPNYKPSTSTRTEIRMDAKKDSVRAVNDGRTQAAEEASSGHSLVKHTNYNAS</sequence>
<organism evidence="2 3">
    <name type="scientific">Hymenolepis diminuta</name>
    <name type="common">Rat tapeworm</name>
    <dbReference type="NCBI Taxonomy" id="6216"/>
    <lineage>
        <taxon>Eukaryota</taxon>
        <taxon>Metazoa</taxon>
        <taxon>Spiralia</taxon>
        <taxon>Lophotrochozoa</taxon>
        <taxon>Platyhelminthes</taxon>
        <taxon>Cestoda</taxon>
        <taxon>Eucestoda</taxon>
        <taxon>Cyclophyllidea</taxon>
        <taxon>Hymenolepididae</taxon>
        <taxon>Hymenolepis</taxon>
    </lineage>
</organism>
<dbReference type="EMBL" id="CABIJS010000689">
    <property type="protein sequence ID" value="VUZ55262.1"/>
    <property type="molecule type" value="Genomic_DNA"/>
</dbReference>
<keyword evidence="3" id="KW-1185">Reference proteome</keyword>
<feature type="region of interest" description="Disordered" evidence="1">
    <location>
        <begin position="129"/>
        <end position="206"/>
    </location>
</feature>
<proteinExistence type="predicted"/>